<evidence type="ECO:0000256" key="1">
    <source>
        <dbReference type="SAM" id="SignalP"/>
    </source>
</evidence>
<feature type="chain" id="PRO_5046105025" evidence="1">
    <location>
        <begin position="25"/>
        <end position="242"/>
    </location>
</feature>
<dbReference type="EMBL" id="CAKMMF010000024">
    <property type="protein sequence ID" value="CAH1215427.1"/>
    <property type="molecule type" value="Genomic_DNA"/>
</dbReference>
<accession>A0ABN8GUM1</accession>
<reference evidence="2" key="1">
    <citation type="submission" date="2022-01" db="EMBL/GenBank/DDBJ databases">
        <authorList>
            <person name="Criscuolo A."/>
        </authorList>
    </citation>
    <scope>NUCLEOTIDE SEQUENCE</scope>
    <source>
        <strain evidence="2">CIP111893</strain>
    </source>
</reference>
<keyword evidence="1" id="KW-0732">Signal</keyword>
<gene>
    <name evidence="2" type="ORF">PAECIP111893_03964</name>
</gene>
<organism evidence="2 3">
    <name type="scientific">Paenibacillus plantiphilus</name>
    <dbReference type="NCBI Taxonomy" id="2905650"/>
    <lineage>
        <taxon>Bacteria</taxon>
        <taxon>Bacillati</taxon>
        <taxon>Bacillota</taxon>
        <taxon>Bacilli</taxon>
        <taxon>Bacillales</taxon>
        <taxon>Paenibacillaceae</taxon>
        <taxon>Paenibacillus</taxon>
    </lineage>
</organism>
<evidence type="ECO:0000313" key="3">
    <source>
        <dbReference type="Proteomes" id="UP000838686"/>
    </source>
</evidence>
<sequence length="242" mass="26233">MGKKIVSLVLSTLITLLLAFPVMASSPNNQSKILERHVEIKNQKKLVERARNNISDLPIDNQVSKEIIHSKGNTSSLYVTKYKTAQLLSREQNTSGDIVSTYAVTTLASYDSSRYDSAWDSTSAIQAYSTVYVSYVNDSHGLVYWKLDHVSGGWGIYSNQITLSNLKVIYGVSGIPIGGGLYQKSLTSNPTTLTFNYSAPTTWKAVLSTGAGIGQPNVGVTTSATLSAFGSTWSLQLSNIYA</sequence>
<evidence type="ECO:0000313" key="2">
    <source>
        <dbReference type="EMBL" id="CAH1215427.1"/>
    </source>
</evidence>
<feature type="signal peptide" evidence="1">
    <location>
        <begin position="1"/>
        <end position="24"/>
    </location>
</feature>
<dbReference type="RefSeq" id="WP_236344309.1">
    <property type="nucleotide sequence ID" value="NZ_CAKMMF010000024.1"/>
</dbReference>
<proteinExistence type="predicted"/>
<name>A0ABN8GUM1_9BACL</name>
<comment type="caution">
    <text evidence="2">The sequence shown here is derived from an EMBL/GenBank/DDBJ whole genome shotgun (WGS) entry which is preliminary data.</text>
</comment>
<dbReference type="Proteomes" id="UP000838686">
    <property type="component" value="Unassembled WGS sequence"/>
</dbReference>
<keyword evidence="3" id="KW-1185">Reference proteome</keyword>
<protein>
    <submittedName>
        <fullName evidence="2">Uncharacterized protein</fullName>
    </submittedName>
</protein>